<evidence type="ECO:0000313" key="3">
    <source>
        <dbReference type="EMBL" id="KAL3865428.1"/>
    </source>
</evidence>
<proteinExistence type="predicted"/>
<evidence type="ECO:0000313" key="4">
    <source>
        <dbReference type="Proteomes" id="UP001634394"/>
    </source>
</evidence>
<dbReference type="Pfam" id="PF02197">
    <property type="entry name" value="RIIa"/>
    <property type="match status" value="1"/>
</dbReference>
<name>A0ABD3VWN1_SINWO</name>
<keyword evidence="4" id="KW-1185">Reference proteome</keyword>
<dbReference type="PANTHER" id="PTHR15505">
    <property type="entry name" value="RIIA DOMAIN-CONTAINING PROTEIN 1"/>
    <property type="match status" value="1"/>
</dbReference>
<comment type="caution">
    <text evidence="3">The sequence shown here is derived from an EMBL/GenBank/DDBJ whole genome shotgun (WGS) entry which is preliminary data.</text>
</comment>
<accession>A0ABD3VWN1</accession>
<reference evidence="3 4" key="1">
    <citation type="submission" date="2024-11" db="EMBL/GenBank/DDBJ databases">
        <title>Chromosome-level genome assembly of the freshwater bivalve Anodonta woodiana.</title>
        <authorList>
            <person name="Chen X."/>
        </authorList>
    </citation>
    <scope>NUCLEOTIDE SEQUENCE [LARGE SCALE GENOMIC DNA]</scope>
    <source>
        <strain evidence="3">MN2024</strain>
        <tissue evidence="3">Gills</tissue>
    </source>
</reference>
<dbReference type="EMBL" id="JBJQND010000009">
    <property type="protein sequence ID" value="KAL3865428.1"/>
    <property type="molecule type" value="Genomic_DNA"/>
</dbReference>
<dbReference type="Gene3D" id="1.20.890.10">
    <property type="entry name" value="cAMP-dependent protein kinase regulatory subunit, dimerization-anchoring domain"/>
    <property type="match status" value="1"/>
</dbReference>
<feature type="region of interest" description="Disordered" evidence="1">
    <location>
        <begin position="1"/>
        <end position="28"/>
    </location>
</feature>
<protein>
    <recommendedName>
        <fullName evidence="2">RIIa domain-containing protein</fullName>
    </recommendedName>
</protein>
<dbReference type="SUPFAM" id="SSF47391">
    <property type="entry name" value="Dimerization-anchoring domain of cAMP-dependent PK regulatory subunit"/>
    <property type="match status" value="1"/>
</dbReference>
<dbReference type="InterPro" id="IPR003117">
    <property type="entry name" value="cAMP_dep_PK_reg_su_I/II_a/b"/>
</dbReference>
<evidence type="ECO:0000259" key="2">
    <source>
        <dbReference type="Pfam" id="PF02197"/>
    </source>
</evidence>
<dbReference type="PANTHER" id="PTHR15505:SF4">
    <property type="entry name" value="RIIA DOMAIN-CONTAINING PROTEIN 1"/>
    <property type="match status" value="1"/>
</dbReference>
<sequence>MADPEHQQPQHNPPHGMESYDLGGEKNLGALSQEQQEKLNKFKIQTRMANERYLREHPEVECLLAGFLGDVLRRRPDNIRDFAAEYFTDSELPKVVERQLEDRQAHMKQNRILQKI</sequence>
<evidence type="ECO:0000256" key="1">
    <source>
        <dbReference type="SAM" id="MobiDB-lite"/>
    </source>
</evidence>
<dbReference type="Proteomes" id="UP001634394">
    <property type="component" value="Unassembled WGS sequence"/>
</dbReference>
<dbReference type="CDD" id="cd22971">
    <property type="entry name" value="DD_RIIAD1"/>
    <property type="match status" value="1"/>
</dbReference>
<dbReference type="AlphaFoldDB" id="A0ABD3VWN1"/>
<feature type="domain" description="RIIa" evidence="2">
    <location>
        <begin position="63"/>
        <end position="88"/>
    </location>
</feature>
<dbReference type="InterPro" id="IPR059162">
    <property type="entry name" value="RIIAD1"/>
</dbReference>
<gene>
    <name evidence="3" type="ORF">ACJMK2_042818</name>
</gene>
<organism evidence="3 4">
    <name type="scientific">Sinanodonta woodiana</name>
    <name type="common">Chinese pond mussel</name>
    <name type="synonym">Anodonta woodiana</name>
    <dbReference type="NCBI Taxonomy" id="1069815"/>
    <lineage>
        <taxon>Eukaryota</taxon>
        <taxon>Metazoa</taxon>
        <taxon>Spiralia</taxon>
        <taxon>Lophotrochozoa</taxon>
        <taxon>Mollusca</taxon>
        <taxon>Bivalvia</taxon>
        <taxon>Autobranchia</taxon>
        <taxon>Heteroconchia</taxon>
        <taxon>Palaeoheterodonta</taxon>
        <taxon>Unionida</taxon>
        <taxon>Unionoidea</taxon>
        <taxon>Unionidae</taxon>
        <taxon>Unioninae</taxon>
        <taxon>Sinanodonta</taxon>
    </lineage>
</organism>